<feature type="domain" description="Solute-binding protein family 3/N-terminal" evidence="1">
    <location>
        <begin position="29"/>
        <end position="240"/>
    </location>
</feature>
<sequence length="242" mass="26868">MKWIDGTFAAVIVTTSLVLHDSRVAAEEVLQLTTEQYAPFNFEQDGEIAGLGADQVREVMHRSGIAYEMTLMPWSRAIGLAGSQPMTCVFTTAHTVDRNKRFKWVEPLLVERTLIIRAEDSAVDPADLKAATAYRTGTQTGDYTVELLRNAGFSQIDLARDLDLTLTKLLNGRVDLMAVSESYLHRLRDQGVPVEEVAVLFEQVFSVACSLDTPDDIVERMQSALSEMIADGTQAEIHARYN</sequence>
<dbReference type="AlphaFoldDB" id="A0A967CAD2"/>
<dbReference type="Pfam" id="PF00497">
    <property type="entry name" value="SBP_bac_3"/>
    <property type="match status" value="1"/>
</dbReference>
<dbReference type="SMART" id="SM00062">
    <property type="entry name" value="PBPb"/>
    <property type="match status" value="1"/>
</dbReference>
<organism evidence="2 3">
    <name type="scientific">Pelagibius litoralis</name>
    <dbReference type="NCBI Taxonomy" id="374515"/>
    <lineage>
        <taxon>Bacteria</taxon>
        <taxon>Pseudomonadati</taxon>
        <taxon>Pseudomonadota</taxon>
        <taxon>Alphaproteobacteria</taxon>
        <taxon>Rhodospirillales</taxon>
        <taxon>Rhodovibrionaceae</taxon>
        <taxon>Pelagibius</taxon>
    </lineage>
</organism>
<dbReference type="Proteomes" id="UP000761264">
    <property type="component" value="Unassembled WGS sequence"/>
</dbReference>
<dbReference type="InterPro" id="IPR001638">
    <property type="entry name" value="Solute-binding_3/MltF_N"/>
</dbReference>
<dbReference type="PANTHER" id="PTHR38834:SF3">
    <property type="entry name" value="SOLUTE-BINDING PROTEIN FAMILY 3_N-TERMINAL DOMAIN-CONTAINING PROTEIN"/>
    <property type="match status" value="1"/>
</dbReference>
<evidence type="ECO:0000313" key="2">
    <source>
        <dbReference type="EMBL" id="NIA67319.1"/>
    </source>
</evidence>
<proteinExistence type="predicted"/>
<dbReference type="RefSeq" id="WP_167220897.1">
    <property type="nucleotide sequence ID" value="NZ_JAAQPH010000001.1"/>
</dbReference>
<keyword evidence="3" id="KW-1185">Reference proteome</keyword>
<gene>
    <name evidence="2" type="ORF">HBA54_01800</name>
</gene>
<name>A0A967CAD2_9PROT</name>
<dbReference type="Gene3D" id="3.40.190.10">
    <property type="entry name" value="Periplasmic binding protein-like II"/>
    <property type="match status" value="2"/>
</dbReference>
<dbReference type="EMBL" id="JAAQPH010000001">
    <property type="protein sequence ID" value="NIA67319.1"/>
    <property type="molecule type" value="Genomic_DNA"/>
</dbReference>
<protein>
    <submittedName>
        <fullName evidence="2">Transporter substrate-binding domain-containing protein</fullName>
    </submittedName>
</protein>
<evidence type="ECO:0000259" key="1">
    <source>
        <dbReference type="SMART" id="SM00062"/>
    </source>
</evidence>
<dbReference type="SUPFAM" id="SSF53850">
    <property type="entry name" value="Periplasmic binding protein-like II"/>
    <property type="match status" value="1"/>
</dbReference>
<accession>A0A967CAD2</accession>
<dbReference type="PANTHER" id="PTHR38834">
    <property type="entry name" value="PERIPLASMIC SUBSTRATE BINDING PROTEIN FAMILY 3"/>
    <property type="match status" value="1"/>
</dbReference>
<evidence type="ECO:0000313" key="3">
    <source>
        <dbReference type="Proteomes" id="UP000761264"/>
    </source>
</evidence>
<comment type="caution">
    <text evidence="2">The sequence shown here is derived from an EMBL/GenBank/DDBJ whole genome shotgun (WGS) entry which is preliminary data.</text>
</comment>
<reference evidence="2" key="1">
    <citation type="submission" date="2020-03" db="EMBL/GenBank/DDBJ databases">
        <title>Genome of Pelagibius litoralis DSM 21314T.</title>
        <authorList>
            <person name="Wang G."/>
        </authorList>
    </citation>
    <scope>NUCLEOTIDE SEQUENCE</scope>
    <source>
        <strain evidence="2">DSM 21314</strain>
    </source>
</reference>